<organism evidence="1 2">
    <name type="scientific">Scutellospora calospora</name>
    <dbReference type="NCBI Taxonomy" id="85575"/>
    <lineage>
        <taxon>Eukaryota</taxon>
        <taxon>Fungi</taxon>
        <taxon>Fungi incertae sedis</taxon>
        <taxon>Mucoromycota</taxon>
        <taxon>Glomeromycotina</taxon>
        <taxon>Glomeromycetes</taxon>
        <taxon>Diversisporales</taxon>
        <taxon>Gigasporaceae</taxon>
        <taxon>Scutellospora</taxon>
    </lineage>
</organism>
<evidence type="ECO:0000313" key="2">
    <source>
        <dbReference type="Proteomes" id="UP000789860"/>
    </source>
</evidence>
<feature type="non-terminal residue" evidence="1">
    <location>
        <position position="1"/>
    </location>
</feature>
<evidence type="ECO:0000313" key="1">
    <source>
        <dbReference type="EMBL" id="CAG8721375.1"/>
    </source>
</evidence>
<reference evidence="1" key="1">
    <citation type="submission" date="2021-06" db="EMBL/GenBank/DDBJ databases">
        <authorList>
            <person name="Kallberg Y."/>
            <person name="Tangrot J."/>
            <person name="Rosling A."/>
        </authorList>
    </citation>
    <scope>NUCLEOTIDE SEQUENCE</scope>
    <source>
        <strain evidence="1">AU212A</strain>
    </source>
</reference>
<gene>
    <name evidence="1" type="ORF">SCALOS_LOCUS11266</name>
</gene>
<dbReference type="EMBL" id="CAJVPM010047716">
    <property type="protein sequence ID" value="CAG8721375.1"/>
    <property type="molecule type" value="Genomic_DNA"/>
</dbReference>
<proteinExistence type="predicted"/>
<name>A0ACA9PUI8_9GLOM</name>
<keyword evidence="2" id="KW-1185">Reference proteome</keyword>
<accession>A0ACA9PUI8</accession>
<protein>
    <submittedName>
        <fullName evidence="1">11553_t:CDS:1</fullName>
    </submittedName>
</protein>
<sequence>PMEVASHVTFSKSTPQRLGRTKSFRKDSGYVESKQSDST</sequence>
<comment type="caution">
    <text evidence="1">The sequence shown here is derived from an EMBL/GenBank/DDBJ whole genome shotgun (WGS) entry which is preliminary data.</text>
</comment>
<dbReference type="Proteomes" id="UP000789860">
    <property type="component" value="Unassembled WGS sequence"/>
</dbReference>